<evidence type="ECO:0000313" key="1">
    <source>
        <dbReference type="EMBL" id="MFO7193965.1"/>
    </source>
</evidence>
<accession>A0ABD6FKT7</accession>
<dbReference type="EMBL" id="QGUI02000313">
    <property type="protein sequence ID" value="MFO7193965.1"/>
    <property type="molecule type" value="Genomic_DNA"/>
</dbReference>
<name>A0ABD6FKT7_9PSEU</name>
<gene>
    <name evidence="1" type="ORF">DIU77_017115</name>
</gene>
<evidence type="ECO:0000313" key="2">
    <source>
        <dbReference type="Proteomes" id="UP000249324"/>
    </source>
</evidence>
<sequence length="68" mass="6808">MRNALQRVAVLTVAVLGLLGLSHGVAGAAELPVWVLPGVDVGGVVGPISQLPTQALAPVYQVITLIAG</sequence>
<reference evidence="1 2" key="1">
    <citation type="journal article" date="2021" name="BMC Genomics">
        <title>Genome-resolved metagenome and metatranscriptome analyses of thermophilic composting reveal key bacterial players and their metabolic interactions.</title>
        <authorList>
            <person name="Braga L.P.P."/>
            <person name="Pereira R.V."/>
            <person name="Martins L.F."/>
            <person name="Moura L.M.S."/>
            <person name="Sanchez F.B."/>
            <person name="Patane J.S.L."/>
            <person name="da Silva A.M."/>
            <person name="Setubal J.C."/>
        </authorList>
    </citation>
    <scope>NUCLEOTIDE SEQUENCE [LARGE SCALE GENOMIC DNA]</scope>
    <source>
        <strain evidence="1">ZC4RG45</strain>
    </source>
</reference>
<dbReference type="AlphaFoldDB" id="A0ABD6FKT7"/>
<comment type="caution">
    <text evidence="1">The sequence shown here is derived from an EMBL/GenBank/DDBJ whole genome shotgun (WGS) entry which is preliminary data.</text>
</comment>
<dbReference type="Proteomes" id="UP000249324">
    <property type="component" value="Unassembled WGS sequence"/>
</dbReference>
<proteinExistence type="predicted"/>
<protein>
    <submittedName>
        <fullName evidence="1">Uncharacterized protein</fullName>
    </submittedName>
</protein>
<organism evidence="1 2">
    <name type="scientific">Thermocrispum agreste</name>
    <dbReference type="NCBI Taxonomy" id="37925"/>
    <lineage>
        <taxon>Bacteria</taxon>
        <taxon>Bacillati</taxon>
        <taxon>Actinomycetota</taxon>
        <taxon>Actinomycetes</taxon>
        <taxon>Pseudonocardiales</taxon>
        <taxon>Pseudonocardiaceae</taxon>
        <taxon>Thermocrispum</taxon>
    </lineage>
</organism>